<keyword evidence="1" id="KW-1133">Transmembrane helix</keyword>
<keyword evidence="1" id="KW-0812">Transmembrane</keyword>
<keyword evidence="1" id="KW-0472">Membrane</keyword>
<dbReference type="AlphaFoldDB" id="A0A1M5XCY5"/>
<keyword evidence="4" id="KW-1185">Reference proteome</keyword>
<evidence type="ECO:0000313" key="3">
    <source>
        <dbReference type="EMBL" id="SHH97707.1"/>
    </source>
</evidence>
<organism evidence="3 4">
    <name type="scientific">Chryseolinea serpens</name>
    <dbReference type="NCBI Taxonomy" id="947013"/>
    <lineage>
        <taxon>Bacteria</taxon>
        <taxon>Pseudomonadati</taxon>
        <taxon>Bacteroidota</taxon>
        <taxon>Cytophagia</taxon>
        <taxon>Cytophagales</taxon>
        <taxon>Fulvivirgaceae</taxon>
        <taxon>Chryseolinea</taxon>
    </lineage>
</organism>
<evidence type="ECO:0000259" key="2">
    <source>
        <dbReference type="Pfam" id="PF13785"/>
    </source>
</evidence>
<sequence length="418" mass="47798">MSGSNYTLKCPKCQAVNTVRGKAMTLAMTCSSCSVYFRVGNWDKTITPFHSAYEPALPLGTKGKIDGVVYEVMGFTVKKEQKYKYQWREYLLFNPFQGYAFLSEYDGHWNIIWPIENEPTKGTTKSDFYEGGVSYQLFQKYEAKVVYARGEFFFDVVDLTNSTLNREYIAPPFMYAVEESDDSVLWCKGEHITKQEVASAFNVQAKSLPTQKGIGYTQPVMGSIQSSTLINFTIFVFVALLISQFYFSSNAEETIVYQGTFYQSALGDQKFFVTPSFVLEGSSKSLTIDIEAPLQNDWFFGEFSLINEDNGTELIFTKDIEYYEGYDDEGRWTEGSSHGEAFLSKIPAGKYHINVYPEFSTSSHQFSLLVKRDVATMSNFFLAFVVLALFPAGYFIRKNLMERKRWSESDYSPYDSYE</sequence>
<reference evidence="3 4" key="1">
    <citation type="submission" date="2016-11" db="EMBL/GenBank/DDBJ databases">
        <authorList>
            <person name="Jaros S."/>
            <person name="Januszkiewicz K."/>
            <person name="Wedrychowicz H."/>
        </authorList>
    </citation>
    <scope>NUCLEOTIDE SEQUENCE [LARGE SCALE GENOMIC DNA]</scope>
    <source>
        <strain evidence="3 4">DSM 24574</strain>
    </source>
</reference>
<feature type="transmembrane region" description="Helical" evidence="1">
    <location>
        <begin position="377"/>
        <end position="396"/>
    </location>
</feature>
<gene>
    <name evidence="3" type="ORF">SAMN04488109_6411</name>
</gene>
<name>A0A1M5XCY5_9BACT</name>
<evidence type="ECO:0000313" key="4">
    <source>
        <dbReference type="Proteomes" id="UP000184212"/>
    </source>
</evidence>
<accession>A0A1M5XCY5</accession>
<dbReference type="OrthoDB" id="713199at2"/>
<dbReference type="Proteomes" id="UP000184212">
    <property type="component" value="Unassembled WGS sequence"/>
</dbReference>
<dbReference type="STRING" id="947013.SAMN04488109_6411"/>
<dbReference type="EMBL" id="FQWQ01000006">
    <property type="protein sequence ID" value="SHH97707.1"/>
    <property type="molecule type" value="Genomic_DNA"/>
</dbReference>
<protein>
    <recommendedName>
        <fullName evidence="2">DUF4178 domain-containing protein</fullName>
    </recommendedName>
</protein>
<dbReference type="RefSeq" id="WP_073142735.1">
    <property type="nucleotide sequence ID" value="NZ_FQWQ01000006.1"/>
</dbReference>
<dbReference type="Pfam" id="PF13785">
    <property type="entry name" value="DUF4178"/>
    <property type="match status" value="1"/>
</dbReference>
<dbReference type="InterPro" id="IPR025235">
    <property type="entry name" value="DUF4178"/>
</dbReference>
<feature type="domain" description="DUF4178" evidence="2">
    <location>
        <begin position="59"/>
        <end position="193"/>
    </location>
</feature>
<evidence type="ECO:0000256" key="1">
    <source>
        <dbReference type="SAM" id="Phobius"/>
    </source>
</evidence>
<proteinExistence type="predicted"/>